<evidence type="ECO:0000259" key="1">
    <source>
        <dbReference type="SMART" id="SM00327"/>
    </source>
</evidence>
<feature type="domain" description="VWFA" evidence="1">
    <location>
        <begin position="1"/>
        <end position="169"/>
    </location>
</feature>
<proteinExistence type="predicted"/>
<protein>
    <recommendedName>
        <fullName evidence="1">VWFA domain-containing protein</fullName>
    </recommendedName>
</protein>
<dbReference type="InterPro" id="IPR036465">
    <property type="entry name" value="vWFA_dom_sf"/>
</dbReference>
<gene>
    <name evidence="2" type="ORF">GM1_004_02620</name>
</gene>
<dbReference type="EMBL" id="BAOP01000004">
    <property type="protein sequence ID" value="GAC78816.1"/>
    <property type="molecule type" value="Genomic_DNA"/>
</dbReference>
<dbReference type="STRING" id="410332.SAMN04488550_2945"/>
<evidence type="ECO:0000313" key="2">
    <source>
        <dbReference type="EMBL" id="GAC78816.1"/>
    </source>
</evidence>
<comment type="caution">
    <text evidence="2">The sequence shown here is derived from an EMBL/GenBank/DDBJ whole genome shotgun (WGS) entry which is preliminary data.</text>
</comment>
<dbReference type="SMART" id="SM00327">
    <property type="entry name" value="VWA"/>
    <property type="match status" value="1"/>
</dbReference>
<keyword evidence="3" id="KW-1185">Reference proteome</keyword>
<dbReference type="AlphaFoldDB" id="M3TBQ9"/>
<reference evidence="2 3" key="1">
    <citation type="submission" date="2013-02" db="EMBL/GenBank/DDBJ databases">
        <title>Whole genome shotgun sequence of Gordonia malaquae NBRC 108250.</title>
        <authorList>
            <person name="Yoshida I."/>
            <person name="Hosoyama A."/>
            <person name="Tsuchikane K."/>
            <person name="Ando Y."/>
            <person name="Baba S."/>
            <person name="Ohji S."/>
            <person name="Hamada M."/>
            <person name="Tamura T."/>
            <person name="Yamazoe A."/>
            <person name="Yamazaki S."/>
            <person name="Fujita N."/>
        </authorList>
    </citation>
    <scope>NUCLEOTIDE SEQUENCE [LARGE SCALE GENOMIC DNA]</scope>
    <source>
        <strain evidence="2 3">NBRC 108250</strain>
    </source>
</reference>
<dbReference type="Proteomes" id="UP000035009">
    <property type="component" value="Unassembled WGS sequence"/>
</dbReference>
<evidence type="ECO:0000313" key="3">
    <source>
        <dbReference type="Proteomes" id="UP000035009"/>
    </source>
</evidence>
<dbReference type="Gene3D" id="3.40.50.410">
    <property type="entry name" value="von Willebrand factor, type A domain"/>
    <property type="match status" value="1"/>
</dbReference>
<accession>M3TBQ9</accession>
<dbReference type="InterPro" id="IPR002035">
    <property type="entry name" value="VWF_A"/>
</dbReference>
<name>M3TBQ9_GORML</name>
<dbReference type="SUPFAM" id="SSF53300">
    <property type="entry name" value="vWA-like"/>
    <property type="match status" value="1"/>
</dbReference>
<organism evidence="2 3">
    <name type="scientific">Gordonia malaquae NBRC 108250</name>
    <dbReference type="NCBI Taxonomy" id="1223542"/>
    <lineage>
        <taxon>Bacteria</taxon>
        <taxon>Bacillati</taxon>
        <taxon>Actinomycetota</taxon>
        <taxon>Actinomycetes</taxon>
        <taxon>Mycobacteriales</taxon>
        <taxon>Gordoniaceae</taxon>
        <taxon>Gordonia</taxon>
    </lineage>
</organism>
<dbReference type="eggNOG" id="COG2304">
    <property type="taxonomic scope" value="Bacteria"/>
</dbReference>
<sequence length="508" mass="53045">MNTADAPGPRIDAAKKATVDLSTALPPETDFGVVTFGSTLPAEGTPRRRGCTDVVTAIPLGPLTATSVSAQLASIRAQGFTPIGNALQTAVDQLPSTGPASIVLISDGEPTCAPDPCETAKAIHTTRPDVTVSAVGFRTDAPSLACVAKNGGGLFVTADNAAQLSARLTAAQNSRDAATRLSTTSRGDISLGDALSDIRAANPDFPTQPTSHGDRTVYVWRDCTYTFDSADKLVEIAPGDPPGSAGITIDGVTRGTPGTRAIELYGDPWSDTDGVALFPADEGRRTGYRLGYEGGKSIKDGTVTTVILCGCLPASKPAPAPSGPATEVVTVIAVDKKGTPINGFRSAPSVVGTFMNFMESCQIALGARTEGLYRCGTTADGWAVCWKKTAQWMLCSRDPWDPVLSPLSYSADELPDVTPSADPVPWAVELSDGTRCLARNGGAWPKPPEGGFEFSYSCRLGSKYTFLFSRNGTYFDKSAATWTAYHGDGETGAPTPVPIKKVYFSAAE</sequence>